<organism evidence="2 3">
    <name type="scientific">Pleurodeles waltl</name>
    <name type="common">Iberian ribbed newt</name>
    <dbReference type="NCBI Taxonomy" id="8319"/>
    <lineage>
        <taxon>Eukaryota</taxon>
        <taxon>Metazoa</taxon>
        <taxon>Chordata</taxon>
        <taxon>Craniata</taxon>
        <taxon>Vertebrata</taxon>
        <taxon>Euteleostomi</taxon>
        <taxon>Amphibia</taxon>
        <taxon>Batrachia</taxon>
        <taxon>Caudata</taxon>
        <taxon>Salamandroidea</taxon>
        <taxon>Salamandridae</taxon>
        <taxon>Pleurodelinae</taxon>
        <taxon>Pleurodeles</taxon>
    </lineage>
</organism>
<gene>
    <name evidence="2" type="ORF">NDU88_010059</name>
</gene>
<keyword evidence="3" id="KW-1185">Reference proteome</keyword>
<evidence type="ECO:0000313" key="3">
    <source>
        <dbReference type="Proteomes" id="UP001066276"/>
    </source>
</evidence>
<feature type="compositionally biased region" description="Polar residues" evidence="1">
    <location>
        <begin position="1"/>
        <end position="16"/>
    </location>
</feature>
<name>A0AAV7PWV9_PLEWA</name>
<dbReference type="Proteomes" id="UP001066276">
    <property type="component" value="Chromosome 7"/>
</dbReference>
<feature type="region of interest" description="Disordered" evidence="1">
    <location>
        <begin position="86"/>
        <end position="110"/>
    </location>
</feature>
<evidence type="ECO:0000256" key="1">
    <source>
        <dbReference type="SAM" id="MobiDB-lite"/>
    </source>
</evidence>
<feature type="region of interest" description="Disordered" evidence="1">
    <location>
        <begin position="1"/>
        <end position="33"/>
    </location>
</feature>
<proteinExistence type="predicted"/>
<reference evidence="2" key="1">
    <citation type="journal article" date="2022" name="bioRxiv">
        <title>Sequencing and chromosome-scale assembly of the giantPleurodeles waltlgenome.</title>
        <authorList>
            <person name="Brown T."/>
            <person name="Elewa A."/>
            <person name="Iarovenko S."/>
            <person name="Subramanian E."/>
            <person name="Araus A.J."/>
            <person name="Petzold A."/>
            <person name="Susuki M."/>
            <person name="Suzuki K.-i.T."/>
            <person name="Hayashi T."/>
            <person name="Toyoda A."/>
            <person name="Oliveira C."/>
            <person name="Osipova E."/>
            <person name="Leigh N.D."/>
            <person name="Simon A."/>
            <person name="Yun M.H."/>
        </authorList>
    </citation>
    <scope>NUCLEOTIDE SEQUENCE</scope>
    <source>
        <strain evidence="2">20211129_DDA</strain>
        <tissue evidence="2">Liver</tissue>
    </source>
</reference>
<evidence type="ECO:0000313" key="2">
    <source>
        <dbReference type="EMBL" id="KAJ1131726.1"/>
    </source>
</evidence>
<dbReference type="AlphaFoldDB" id="A0AAV7PWV9"/>
<comment type="caution">
    <text evidence="2">The sequence shown here is derived from an EMBL/GenBank/DDBJ whole genome shotgun (WGS) entry which is preliminary data.</text>
</comment>
<accession>A0AAV7PWV9</accession>
<dbReference type="EMBL" id="JANPWB010000011">
    <property type="protein sequence ID" value="KAJ1131726.1"/>
    <property type="molecule type" value="Genomic_DNA"/>
</dbReference>
<protein>
    <submittedName>
        <fullName evidence="2">Uncharacterized protein</fullName>
    </submittedName>
</protein>
<sequence>MESTRLTLPEVSQGTSLPPGAKGATEAGGVSQGTSLLPEPFVAACRSGRVAGVAGTGVDDACPGTGGTGANVGVTDPSAAAVDYGTGRTRRGGASASTADACGTEPSLDSGSGIGDTGAVAVLALRTLCLLLVG</sequence>